<name>A0A811Q9X9_9POAL</name>
<sequence>MVDSLLGCNGRLTKGVTSLQNNGVYGHLSWACDDTATDGSVTRTIMVWHIATTLCEQLDPLAKEYDTVASTISRYCLHLLVFTPNLLPDHSSVSDSILDQSIDEASMFLKGKGTKKMLDRCKLLMEITAHNGGGGEARLVAQGARLARHLIEDIKEPARRWKVLADFWAEMMLYVSPSNDARAHLGAVARGGEFITHLWSLLTHAGMLKQGPTWAEDIV</sequence>
<evidence type="ECO:0008006" key="3">
    <source>
        <dbReference type="Google" id="ProtNLM"/>
    </source>
</evidence>
<keyword evidence="2" id="KW-1185">Reference proteome</keyword>
<dbReference type="EMBL" id="CAJGYO010000009">
    <property type="protein sequence ID" value="CAD6252911.1"/>
    <property type="molecule type" value="Genomic_DNA"/>
</dbReference>
<protein>
    <recommendedName>
        <fullName evidence="3">DUF4220 domain-containing protein</fullName>
    </recommendedName>
</protein>
<dbReference type="AlphaFoldDB" id="A0A811Q9X9"/>
<evidence type="ECO:0000313" key="2">
    <source>
        <dbReference type="Proteomes" id="UP000604825"/>
    </source>
</evidence>
<organism evidence="1 2">
    <name type="scientific">Miscanthus lutarioriparius</name>
    <dbReference type="NCBI Taxonomy" id="422564"/>
    <lineage>
        <taxon>Eukaryota</taxon>
        <taxon>Viridiplantae</taxon>
        <taxon>Streptophyta</taxon>
        <taxon>Embryophyta</taxon>
        <taxon>Tracheophyta</taxon>
        <taxon>Spermatophyta</taxon>
        <taxon>Magnoliopsida</taxon>
        <taxon>Liliopsida</taxon>
        <taxon>Poales</taxon>
        <taxon>Poaceae</taxon>
        <taxon>PACMAD clade</taxon>
        <taxon>Panicoideae</taxon>
        <taxon>Andropogonodae</taxon>
        <taxon>Andropogoneae</taxon>
        <taxon>Saccharinae</taxon>
        <taxon>Miscanthus</taxon>
    </lineage>
</organism>
<comment type="caution">
    <text evidence="1">The sequence shown here is derived from an EMBL/GenBank/DDBJ whole genome shotgun (WGS) entry which is preliminary data.</text>
</comment>
<dbReference type="OrthoDB" id="679155at2759"/>
<dbReference type="InterPro" id="IPR007658">
    <property type="entry name" value="DUF594"/>
</dbReference>
<gene>
    <name evidence="1" type="ORF">NCGR_LOCUS36557</name>
</gene>
<dbReference type="Pfam" id="PF04578">
    <property type="entry name" value="DUF594"/>
    <property type="match status" value="1"/>
</dbReference>
<dbReference type="PANTHER" id="PTHR31325">
    <property type="entry name" value="OS01G0798800 PROTEIN-RELATED"/>
    <property type="match status" value="1"/>
</dbReference>
<evidence type="ECO:0000313" key="1">
    <source>
        <dbReference type="EMBL" id="CAD6252911.1"/>
    </source>
</evidence>
<accession>A0A811Q9X9</accession>
<proteinExistence type="predicted"/>
<reference evidence="1" key="1">
    <citation type="submission" date="2020-10" db="EMBL/GenBank/DDBJ databases">
        <authorList>
            <person name="Han B."/>
            <person name="Lu T."/>
            <person name="Zhao Q."/>
            <person name="Huang X."/>
            <person name="Zhao Y."/>
        </authorList>
    </citation>
    <scope>NUCLEOTIDE SEQUENCE</scope>
</reference>
<dbReference type="Proteomes" id="UP000604825">
    <property type="component" value="Unassembled WGS sequence"/>
</dbReference>